<dbReference type="Proteomes" id="UP001523216">
    <property type="component" value="Unassembled WGS sequence"/>
</dbReference>
<gene>
    <name evidence="7" type="primary">cbiE</name>
    <name evidence="7" type="ORF">LXN57_11590</name>
</gene>
<dbReference type="CDD" id="cd02440">
    <property type="entry name" value="AdoMet_MTases"/>
    <property type="match status" value="1"/>
</dbReference>
<dbReference type="InterPro" id="IPR006365">
    <property type="entry name" value="Cbl_synth_CobL"/>
</dbReference>
<evidence type="ECO:0000313" key="8">
    <source>
        <dbReference type="Proteomes" id="UP001523216"/>
    </source>
</evidence>
<keyword evidence="2" id="KW-0169">Cobalamin biosynthesis</keyword>
<comment type="caution">
    <text evidence="7">The sequence shown here is derived from an EMBL/GenBank/DDBJ whole genome shotgun (WGS) entry which is preliminary data.</text>
</comment>
<dbReference type="PANTHER" id="PTHR43182">
    <property type="entry name" value="COBALT-PRECORRIN-6B C(15)-METHYLTRANSFERASE (DECARBOXYLATING)"/>
    <property type="match status" value="1"/>
</dbReference>
<dbReference type="InterPro" id="IPR000878">
    <property type="entry name" value="4pyrrol_Mease"/>
</dbReference>
<sequence length="405" mass="40893">MSADNPHLVTVVGIGAGGWSELSRTGHDTLRSTGVIMGGSRQLALLPPSVPARRVLLPSPLLPALGELIEEHAAAGLAVLASGDPMFHGIGVTLVRLLGPDRVRVIAHPSSAALAAARMGWPLATTEVLSLVTADPATVRRALNPGQRLLVLSRDAATPATVAGLVAAAGFGSATITVLSQLGGPSEQVVTGTAGSWEHPPGDPLNVIAIDCGPDGPATSLAPGLADSAYQTDGQLTKREVRAVTMSVLAPVPGALLWDVGAGSGSIGIEWMRSHPSCRAIAIESSAPRAATIATNAAALGVPALQLITGRAPEALAGLPTPDAIFIGGGLTRDGVLDACLTALRPGGRLVANAVTVESEAALAAAHAKLGGELIRLSVSRGSPVGNFTGWRPMMPVTIWSVTTP</sequence>
<dbReference type="RefSeq" id="WP_251798058.1">
    <property type="nucleotide sequence ID" value="NZ_JAMQOL010000015.1"/>
</dbReference>
<evidence type="ECO:0000313" key="7">
    <source>
        <dbReference type="EMBL" id="MCM4078211.1"/>
    </source>
</evidence>
<evidence type="ECO:0000256" key="3">
    <source>
        <dbReference type="ARBA" id="ARBA00022603"/>
    </source>
</evidence>
<dbReference type="SUPFAM" id="SSF53790">
    <property type="entry name" value="Tetrapyrrole methylase"/>
    <property type="match status" value="1"/>
</dbReference>
<evidence type="ECO:0000256" key="2">
    <source>
        <dbReference type="ARBA" id="ARBA00022573"/>
    </source>
</evidence>
<dbReference type="PIRSF" id="PIRSF036428">
    <property type="entry name" value="CobL"/>
    <property type="match status" value="1"/>
</dbReference>
<keyword evidence="5" id="KW-0949">S-adenosyl-L-methionine</keyword>
<dbReference type="Gene3D" id="3.40.50.150">
    <property type="entry name" value="Vaccinia Virus protein VP39"/>
    <property type="match status" value="1"/>
</dbReference>
<dbReference type="Gene3D" id="3.40.1010.10">
    <property type="entry name" value="Cobalt-precorrin-4 Transmethylase, Domain 1"/>
    <property type="match status" value="1"/>
</dbReference>
<keyword evidence="3" id="KW-0489">Methyltransferase</keyword>
<dbReference type="CDD" id="cd11644">
    <property type="entry name" value="Precorrin-6Y-MT"/>
    <property type="match status" value="1"/>
</dbReference>
<dbReference type="InterPro" id="IPR014777">
    <property type="entry name" value="4pyrrole_Mease_sub1"/>
</dbReference>
<keyword evidence="4" id="KW-0808">Transferase</keyword>
<dbReference type="PANTHER" id="PTHR43182:SF1">
    <property type="entry name" value="COBALT-PRECORRIN-7 C(5)-METHYLTRANSFERASE"/>
    <property type="match status" value="1"/>
</dbReference>
<comment type="pathway">
    <text evidence="1">Cofactor biosynthesis; adenosylcobalamin biosynthesis.</text>
</comment>
<dbReference type="SUPFAM" id="SSF53335">
    <property type="entry name" value="S-adenosyl-L-methionine-dependent methyltransferases"/>
    <property type="match status" value="1"/>
</dbReference>
<dbReference type="InterPro" id="IPR029063">
    <property type="entry name" value="SAM-dependent_MTases_sf"/>
</dbReference>
<organism evidence="7 8">
    <name type="scientific">Paractinoplanes hotanensis</name>
    <dbReference type="NCBI Taxonomy" id="2906497"/>
    <lineage>
        <taxon>Bacteria</taxon>
        <taxon>Bacillati</taxon>
        <taxon>Actinomycetota</taxon>
        <taxon>Actinomycetes</taxon>
        <taxon>Micromonosporales</taxon>
        <taxon>Micromonosporaceae</taxon>
        <taxon>Paractinoplanes</taxon>
    </lineage>
</organism>
<evidence type="ECO:0000256" key="1">
    <source>
        <dbReference type="ARBA" id="ARBA00004953"/>
    </source>
</evidence>
<keyword evidence="8" id="KW-1185">Reference proteome</keyword>
<proteinExistence type="predicted"/>
<accession>A0ABT0XWN9</accession>
<dbReference type="EMBL" id="JAMQOL010000015">
    <property type="protein sequence ID" value="MCM4078211.1"/>
    <property type="molecule type" value="Genomic_DNA"/>
</dbReference>
<protein>
    <submittedName>
        <fullName evidence="7">Precorrin-6y C5,15-methyltransferase (Decarboxylating) subunit CbiE</fullName>
    </submittedName>
</protein>
<evidence type="ECO:0000256" key="5">
    <source>
        <dbReference type="ARBA" id="ARBA00022691"/>
    </source>
</evidence>
<evidence type="ECO:0000259" key="6">
    <source>
        <dbReference type="Pfam" id="PF00590"/>
    </source>
</evidence>
<dbReference type="NCBIfam" id="TIGR02467">
    <property type="entry name" value="CbiE"/>
    <property type="match status" value="1"/>
</dbReference>
<dbReference type="NCBIfam" id="TIGR02469">
    <property type="entry name" value="CbiT"/>
    <property type="match status" value="1"/>
</dbReference>
<feature type="domain" description="Tetrapyrrole methylase" evidence="6">
    <location>
        <begin position="9"/>
        <end position="195"/>
    </location>
</feature>
<dbReference type="InterPro" id="IPR050714">
    <property type="entry name" value="Cobalamin_biosynth_MTase"/>
</dbReference>
<dbReference type="InterPro" id="IPR035996">
    <property type="entry name" value="4pyrrol_Methylase_sf"/>
</dbReference>
<evidence type="ECO:0000256" key="4">
    <source>
        <dbReference type="ARBA" id="ARBA00022679"/>
    </source>
</evidence>
<reference evidence="7 8" key="1">
    <citation type="submission" date="2022-06" db="EMBL/GenBank/DDBJ databases">
        <title>Actinoplanes abujensis sp. nov., isolated from Nigerian arid soil.</title>
        <authorList>
            <person name="Ding P."/>
        </authorList>
    </citation>
    <scope>NUCLEOTIDE SEQUENCE [LARGE SCALE GENOMIC DNA]</scope>
    <source>
        <strain evidence="8">TRM88002</strain>
    </source>
</reference>
<dbReference type="InterPro" id="IPR014008">
    <property type="entry name" value="Cbl_synth_MTase_CbiT"/>
</dbReference>
<dbReference type="Pfam" id="PF00590">
    <property type="entry name" value="TP_methylase"/>
    <property type="match status" value="1"/>
</dbReference>
<name>A0ABT0XWN9_9ACTN</name>
<dbReference type="InterPro" id="IPR012818">
    <property type="entry name" value="CbiE"/>
</dbReference>